<evidence type="ECO:0000313" key="7">
    <source>
        <dbReference type="EMBL" id="ADD96187.1"/>
    </source>
</evidence>
<evidence type="ECO:0000256" key="1">
    <source>
        <dbReference type="ARBA" id="ARBA00004141"/>
    </source>
</evidence>
<evidence type="ECO:0000256" key="4">
    <source>
        <dbReference type="ARBA" id="ARBA00023136"/>
    </source>
</evidence>
<dbReference type="PANTHER" id="PTHR37422:SF13">
    <property type="entry name" value="LIPOPOLYSACCHARIDE BIOSYNTHESIS PROTEIN PA4999-RELATED"/>
    <property type="match status" value="1"/>
</dbReference>
<protein>
    <recommendedName>
        <fullName evidence="6">O-antigen ligase-related domain-containing protein</fullName>
    </recommendedName>
</protein>
<proteinExistence type="predicted"/>
<feature type="transmembrane region" description="Helical" evidence="5">
    <location>
        <begin position="137"/>
        <end position="159"/>
    </location>
</feature>
<dbReference type="InterPro" id="IPR051533">
    <property type="entry name" value="WaaL-like"/>
</dbReference>
<evidence type="ECO:0000256" key="3">
    <source>
        <dbReference type="ARBA" id="ARBA00022989"/>
    </source>
</evidence>
<dbReference type="PANTHER" id="PTHR37422">
    <property type="entry name" value="TEICHURONIC ACID BIOSYNTHESIS PROTEIN TUAE"/>
    <property type="match status" value="1"/>
</dbReference>
<evidence type="ECO:0000259" key="6">
    <source>
        <dbReference type="Pfam" id="PF04932"/>
    </source>
</evidence>
<reference evidence="7" key="1">
    <citation type="journal article" date="2010" name="ISME J.">
        <title>Metagenome of the Mediterranean deep chlorophyll maximum studied by direct and fosmid library 454 pyrosequencing.</title>
        <authorList>
            <person name="Ghai R."/>
            <person name="Martin-Cuadrado A.B."/>
            <person name="Molto A.G."/>
            <person name="Heredia I.G."/>
            <person name="Cabrera R."/>
            <person name="Martin J."/>
            <person name="Verdu M."/>
            <person name="Deschamps P."/>
            <person name="Moreira D."/>
            <person name="Lopez-Garcia P."/>
            <person name="Mira A."/>
            <person name="Rodriguez-Valera F."/>
        </authorList>
    </citation>
    <scope>NUCLEOTIDE SEQUENCE</scope>
</reference>
<comment type="subcellular location">
    <subcellularLocation>
        <location evidence="1">Membrane</location>
        <topology evidence="1">Multi-pass membrane protein</topology>
    </subcellularLocation>
</comment>
<sequence length="168" mass="18681">MITSDYWKKGAFTKEVTTPQKVPSKEANELKSITVISEASGGSGRRIVLWKDALQATLSKDFLFGLGTDHYELHFHESARRSDKTTGSTLVRFVHNDFIQILYENGIFGLIGFLGLWITVLLRALNKALEHAKNNNSQGLALILGLSASCLTFLIESFLNFPPVPLVR</sequence>
<dbReference type="EMBL" id="GU943123">
    <property type="protein sequence ID" value="ADD96187.1"/>
    <property type="molecule type" value="Genomic_DNA"/>
</dbReference>
<feature type="transmembrane region" description="Helical" evidence="5">
    <location>
        <begin position="106"/>
        <end position="125"/>
    </location>
</feature>
<dbReference type="GO" id="GO:0016020">
    <property type="term" value="C:membrane"/>
    <property type="evidence" value="ECO:0007669"/>
    <property type="project" value="UniProtKB-SubCell"/>
</dbReference>
<feature type="domain" description="O-antigen ligase-related" evidence="6">
    <location>
        <begin position="33"/>
        <end position="114"/>
    </location>
</feature>
<keyword evidence="2 5" id="KW-0812">Transmembrane</keyword>
<dbReference type="Pfam" id="PF04932">
    <property type="entry name" value="Wzy_C"/>
    <property type="match status" value="1"/>
</dbReference>
<evidence type="ECO:0000256" key="5">
    <source>
        <dbReference type="SAM" id="Phobius"/>
    </source>
</evidence>
<evidence type="ECO:0000256" key="2">
    <source>
        <dbReference type="ARBA" id="ARBA00022692"/>
    </source>
</evidence>
<organism evidence="7">
    <name type="scientific">uncultured organism MedDCM-OCT-S05-C187</name>
    <dbReference type="NCBI Taxonomy" id="743622"/>
    <lineage>
        <taxon>unclassified sequences</taxon>
        <taxon>environmental samples</taxon>
    </lineage>
</organism>
<keyword evidence="3 5" id="KW-1133">Transmembrane helix</keyword>
<dbReference type="AlphaFoldDB" id="D6PKD6"/>
<keyword evidence="4 5" id="KW-0472">Membrane</keyword>
<dbReference type="InterPro" id="IPR007016">
    <property type="entry name" value="O-antigen_ligase-rel_domated"/>
</dbReference>
<name>D6PKD6_9ZZZZ</name>
<accession>D6PKD6</accession>